<name>A0AAV5UYS9_9BILA</name>
<reference evidence="1" key="1">
    <citation type="submission" date="2023-10" db="EMBL/GenBank/DDBJ databases">
        <title>Genome assembly of Pristionchus species.</title>
        <authorList>
            <person name="Yoshida K."/>
            <person name="Sommer R.J."/>
        </authorList>
    </citation>
    <scope>NUCLEOTIDE SEQUENCE</scope>
    <source>
        <strain evidence="1">RS5133</strain>
    </source>
</reference>
<evidence type="ECO:0000313" key="1">
    <source>
        <dbReference type="EMBL" id="GMT11410.1"/>
    </source>
</evidence>
<feature type="non-terminal residue" evidence="1">
    <location>
        <position position="127"/>
    </location>
</feature>
<evidence type="ECO:0000313" key="2">
    <source>
        <dbReference type="Proteomes" id="UP001432322"/>
    </source>
</evidence>
<proteinExistence type="predicted"/>
<accession>A0AAV5UYS9</accession>
<dbReference type="Proteomes" id="UP001432322">
    <property type="component" value="Unassembled WGS sequence"/>
</dbReference>
<organism evidence="1 2">
    <name type="scientific">Pristionchus fissidentatus</name>
    <dbReference type="NCBI Taxonomy" id="1538716"/>
    <lineage>
        <taxon>Eukaryota</taxon>
        <taxon>Metazoa</taxon>
        <taxon>Ecdysozoa</taxon>
        <taxon>Nematoda</taxon>
        <taxon>Chromadorea</taxon>
        <taxon>Rhabditida</taxon>
        <taxon>Rhabditina</taxon>
        <taxon>Diplogasteromorpha</taxon>
        <taxon>Diplogasteroidea</taxon>
        <taxon>Neodiplogasteridae</taxon>
        <taxon>Pristionchus</taxon>
    </lineage>
</organism>
<protein>
    <submittedName>
        <fullName evidence="1">Uncharacterized protein</fullName>
    </submittedName>
</protein>
<sequence>VLLDELHLLKYQMVFEKCAPLQALSFSTDKYSVRIVSDPLVRFILAMKPQCLNIIAPYFFYHIVDENFIIQFASLSSQLNYSMMIKTSTANNFSPSRNILPALSRFSSLDISLLILNVDWLILLFQV</sequence>
<keyword evidence="2" id="KW-1185">Reference proteome</keyword>
<dbReference type="AlphaFoldDB" id="A0AAV5UYS9"/>
<feature type="non-terminal residue" evidence="1">
    <location>
        <position position="1"/>
    </location>
</feature>
<dbReference type="EMBL" id="BTSY01000001">
    <property type="protein sequence ID" value="GMT11410.1"/>
    <property type="molecule type" value="Genomic_DNA"/>
</dbReference>
<comment type="caution">
    <text evidence="1">The sequence shown here is derived from an EMBL/GenBank/DDBJ whole genome shotgun (WGS) entry which is preliminary data.</text>
</comment>
<gene>
    <name evidence="1" type="ORF">PFISCL1PPCAC_2707</name>
</gene>